<keyword evidence="1" id="KW-0812">Transmembrane</keyword>
<comment type="caution">
    <text evidence="2">The sequence shown here is derived from an EMBL/GenBank/DDBJ whole genome shotgun (WGS) entry which is preliminary data.</text>
</comment>
<keyword evidence="1" id="KW-1133">Transmembrane helix</keyword>
<proteinExistence type="predicted"/>
<evidence type="ECO:0008006" key="4">
    <source>
        <dbReference type="Google" id="ProtNLM"/>
    </source>
</evidence>
<gene>
    <name evidence="2" type="ORF">QU481_07770</name>
</gene>
<reference evidence="2" key="1">
    <citation type="submission" date="2023-06" db="EMBL/GenBank/DDBJ databases">
        <authorList>
            <person name="Zhang S."/>
        </authorList>
    </citation>
    <scope>NUCLEOTIDE SEQUENCE</scope>
    <source>
        <strain evidence="2">SG2303</strain>
    </source>
</reference>
<keyword evidence="1" id="KW-0472">Membrane</keyword>
<evidence type="ECO:0000313" key="2">
    <source>
        <dbReference type="EMBL" id="MDN0074789.1"/>
    </source>
</evidence>
<feature type="transmembrane region" description="Helical" evidence="1">
    <location>
        <begin position="35"/>
        <end position="57"/>
    </location>
</feature>
<dbReference type="InterPro" id="IPR058186">
    <property type="entry name" value="MIGRI"/>
</dbReference>
<organism evidence="2 3">
    <name type="scientific">Crenobacter oryzisoli</name>
    <dbReference type="NCBI Taxonomy" id="3056844"/>
    <lineage>
        <taxon>Bacteria</taxon>
        <taxon>Pseudomonadati</taxon>
        <taxon>Pseudomonadota</taxon>
        <taxon>Betaproteobacteria</taxon>
        <taxon>Neisseriales</taxon>
        <taxon>Neisseriaceae</taxon>
        <taxon>Crenobacter</taxon>
    </lineage>
</organism>
<dbReference type="EMBL" id="JAUEDK010000010">
    <property type="protein sequence ID" value="MDN0074789.1"/>
    <property type="molecule type" value="Genomic_DNA"/>
</dbReference>
<dbReference type="RefSeq" id="WP_289829370.1">
    <property type="nucleotide sequence ID" value="NZ_JAUEDK010000010.1"/>
</dbReference>
<dbReference type="NCBIfam" id="NF047648">
    <property type="entry name" value="MIGRI_fam"/>
    <property type="match status" value="1"/>
</dbReference>
<feature type="transmembrane region" description="Helical" evidence="1">
    <location>
        <begin position="6"/>
        <end position="23"/>
    </location>
</feature>
<accession>A0ABT7XLY4</accession>
<keyword evidence="3" id="KW-1185">Reference proteome</keyword>
<evidence type="ECO:0000313" key="3">
    <source>
        <dbReference type="Proteomes" id="UP001168540"/>
    </source>
</evidence>
<dbReference type="Proteomes" id="UP001168540">
    <property type="component" value="Unassembled WGS sequence"/>
</dbReference>
<sequence length="59" mass="6969">MFGRLFKFFVLCFVLYALARWVLDREQRRTLRDWAHTLAVSLLISSLLLVLLFLLGINV</sequence>
<name>A0ABT7XLY4_9NEIS</name>
<protein>
    <recommendedName>
        <fullName evidence="4">DUF2970 domain-containing protein</fullName>
    </recommendedName>
</protein>
<evidence type="ECO:0000256" key="1">
    <source>
        <dbReference type="SAM" id="Phobius"/>
    </source>
</evidence>